<accession>A0ABD3HK30</accession>
<comment type="similarity">
    <text evidence="2">Belongs to the plant dirigent protein family.</text>
</comment>
<keyword evidence="3" id="KW-0479">Metal-binding</keyword>
<protein>
    <recommendedName>
        <fullName evidence="2 3">Multifunctional fusion protein</fullName>
    </recommendedName>
    <domain>
        <recommendedName>
            <fullName evidence="3">Terpene synthase</fullName>
            <ecNumber evidence="3">4.2.3.-</ecNumber>
        </recommendedName>
    </domain>
    <domain>
        <recommendedName>
            <fullName evidence="2">Dirigent protein</fullName>
        </recommendedName>
    </domain>
</protein>
<dbReference type="SUPFAM" id="SSF48576">
    <property type="entry name" value="Terpenoid synthases"/>
    <property type="match status" value="1"/>
</dbReference>
<dbReference type="Pfam" id="PF19086">
    <property type="entry name" value="Terpene_syn_C_2"/>
    <property type="match status" value="1"/>
</dbReference>
<dbReference type="GO" id="GO:0008299">
    <property type="term" value="P:isoprenoid biosynthetic process"/>
    <property type="evidence" value="ECO:0007669"/>
    <property type="project" value="UniProtKB-ARBA"/>
</dbReference>
<dbReference type="GO" id="GO:0048046">
    <property type="term" value="C:apoplast"/>
    <property type="evidence" value="ECO:0007669"/>
    <property type="project" value="UniProtKB-SubCell"/>
</dbReference>
<dbReference type="EMBL" id="JBJQOH010000003">
    <property type="protein sequence ID" value="KAL3691980.1"/>
    <property type="molecule type" value="Genomic_DNA"/>
</dbReference>
<reference evidence="4 5" key="1">
    <citation type="submission" date="2024-09" db="EMBL/GenBank/DDBJ databases">
        <title>Chromosome-scale assembly of Riccia sorocarpa.</title>
        <authorList>
            <person name="Paukszto L."/>
        </authorList>
    </citation>
    <scope>NUCLEOTIDE SEQUENCE [LARGE SCALE GENOMIC DNA]</scope>
    <source>
        <strain evidence="4">LP-2024</strain>
        <tissue evidence="4">Aerial parts of the thallus</tissue>
    </source>
</reference>
<comment type="similarity">
    <text evidence="1 3">Belongs to the terpene synthase family.</text>
</comment>
<keyword evidence="3" id="KW-0456">Lyase</keyword>
<dbReference type="GO" id="GO:0016838">
    <property type="term" value="F:carbon-oxygen lyase activity, acting on phosphates"/>
    <property type="evidence" value="ECO:0007669"/>
    <property type="project" value="UniProtKB-ARBA"/>
</dbReference>
<evidence type="ECO:0000313" key="4">
    <source>
        <dbReference type="EMBL" id="KAL3691980.1"/>
    </source>
</evidence>
<dbReference type="Proteomes" id="UP001633002">
    <property type="component" value="Unassembled WGS sequence"/>
</dbReference>
<comment type="function">
    <text evidence="2">Dirigent proteins impart stereoselectivity on the phenoxy radical-coupling reaction, yielding optically active lignans from two molecules of coniferyl alcohol in the biosynthesis of lignans, flavonolignans, and alkaloids and thus plays a central role in plant secondary metabolism.</text>
</comment>
<evidence type="ECO:0000256" key="1">
    <source>
        <dbReference type="ARBA" id="ARBA00006333"/>
    </source>
</evidence>
<keyword evidence="2" id="KW-0052">Apoplast</keyword>
<evidence type="ECO:0000256" key="3">
    <source>
        <dbReference type="RuleBase" id="RU366034"/>
    </source>
</evidence>
<comment type="subcellular location">
    <subcellularLocation>
        <location evidence="2">Secreted</location>
        <location evidence="2">Extracellular space</location>
        <location evidence="2">Apoplast</location>
    </subcellularLocation>
</comment>
<comment type="caution">
    <text evidence="4">The sequence shown here is derived from an EMBL/GenBank/DDBJ whole genome shotgun (WGS) entry which is preliminary data.</text>
</comment>
<dbReference type="GO" id="GO:0046872">
    <property type="term" value="F:metal ion binding"/>
    <property type="evidence" value="ECO:0007669"/>
    <property type="project" value="UniProtKB-KW"/>
</dbReference>
<comment type="cofactor">
    <cofactor evidence="3">
        <name>Mg(2+)</name>
        <dbReference type="ChEBI" id="CHEBI:18420"/>
    </cofactor>
</comment>
<comment type="subunit">
    <text evidence="2">Homodimer.</text>
</comment>
<sequence>MNSRSRMCIWKISKLLGCRYSGITTTVDIAGAFSSQPECARHRMVSTSNTRLQVNVFWPQTIPSRPTVRAVSSGRSLGLTRHWLQMTSSSSKQRRSYGSKAPETETVADIAKVLSEIEKRGEYEVPDLKVSDFPDLTSALHPSSECLDKHIKDWLLKHDLQTYFGSSQAFEKYLAFKCHHMVLRFFHDASVEKAAWACYWSEILFIADDLVDESSDGHNAEVTIPKFLEFFLIMLWSFPREMQAVYELLDFLNHVPELRQRSRELLDKTVSESLLLPGTEYPYKLSPLGSAFRESWIMAARERSTEYMQQFGSRFQECLVAAIKDGMNPHIDKVPTFEEFMGWSSVSVGTRFWASMAGHIYDAPLPNEVFFGPNVQQMLIQTSSAVRLINDLYSVRKDLKSTELNAVSVLAYHLNCSLVEASHEVIKELMKRHTNMRALNARIERETPAEDLPGVRQLVKVCFSELGGSIDFYKNCPRYHQKFSKQDAEATPAPFKEDFMRLKARTLLCTVIRAPTVKADKQWDPSLVIYLFEQFFDVPGANSTDLLVSPLGGTFSNATWGTLGVAEFPIRLSADPSAPVIGNSPALFFFNKGPTSSIYKLITLETPKYKGTIFAVTEFQSSNPADPSLEAEFTVSGGTGSFRGSSGYIRVTAADVGEDHVTYKYEVYLSTCVRTPLMFQ</sequence>
<dbReference type="PANTHER" id="PTHR35201:SF4">
    <property type="entry name" value="BETA-PINACENE SYNTHASE-RELATED"/>
    <property type="match status" value="1"/>
</dbReference>
<dbReference type="InterPro" id="IPR034686">
    <property type="entry name" value="Terpene_cyclase-like_2"/>
</dbReference>
<keyword evidence="5" id="KW-1185">Reference proteome</keyword>
<dbReference type="EC" id="4.2.3.-" evidence="3"/>
<proteinExistence type="inferred from homology"/>
<keyword evidence="2" id="KW-0964">Secreted</keyword>
<dbReference type="Gene3D" id="1.10.600.10">
    <property type="entry name" value="Farnesyl Diphosphate Synthase"/>
    <property type="match status" value="1"/>
</dbReference>
<dbReference type="PANTHER" id="PTHR35201">
    <property type="entry name" value="TERPENE SYNTHASE"/>
    <property type="match status" value="1"/>
</dbReference>
<dbReference type="InterPro" id="IPR004265">
    <property type="entry name" value="Dirigent"/>
</dbReference>
<dbReference type="AlphaFoldDB" id="A0ABD3HK30"/>
<dbReference type="Pfam" id="PF03018">
    <property type="entry name" value="Dirigent"/>
    <property type="match status" value="1"/>
</dbReference>
<organism evidence="4 5">
    <name type="scientific">Riccia sorocarpa</name>
    <dbReference type="NCBI Taxonomy" id="122646"/>
    <lineage>
        <taxon>Eukaryota</taxon>
        <taxon>Viridiplantae</taxon>
        <taxon>Streptophyta</taxon>
        <taxon>Embryophyta</taxon>
        <taxon>Marchantiophyta</taxon>
        <taxon>Marchantiopsida</taxon>
        <taxon>Marchantiidae</taxon>
        <taxon>Marchantiales</taxon>
        <taxon>Ricciaceae</taxon>
        <taxon>Riccia</taxon>
    </lineage>
</organism>
<dbReference type="InterPro" id="IPR008949">
    <property type="entry name" value="Isoprenoid_synthase_dom_sf"/>
</dbReference>
<gene>
    <name evidence="4" type="ORF">R1sor_005631</name>
</gene>
<keyword evidence="3" id="KW-0460">Magnesium</keyword>
<evidence type="ECO:0000313" key="5">
    <source>
        <dbReference type="Proteomes" id="UP001633002"/>
    </source>
</evidence>
<evidence type="ECO:0000256" key="2">
    <source>
        <dbReference type="RuleBase" id="RU363099"/>
    </source>
</evidence>
<name>A0ABD3HK30_9MARC</name>